<reference evidence="2" key="1">
    <citation type="journal article" date="2023" name="Arch. Microbiol.">
        <title>Desulfoferula mesophilus gen. nov. sp. nov., a mesophilic sulfate-reducing bacterium isolated from a brackish lake sediment.</title>
        <authorList>
            <person name="Watanabe T."/>
            <person name="Yabe T."/>
            <person name="Tsuji J.M."/>
            <person name="Fukui M."/>
        </authorList>
    </citation>
    <scope>NUCLEOTIDE SEQUENCE [LARGE SCALE GENOMIC DNA]</scope>
    <source>
        <strain evidence="2">12FAK</strain>
    </source>
</reference>
<sequence>MSEYKHIPLGVGFYPDWWKANYGIAFGRDYYYDPDYRVEVGLKQQKALYECNPPLK</sequence>
<dbReference type="AlphaFoldDB" id="A0AAU9EYG9"/>
<evidence type="ECO:0000313" key="2">
    <source>
        <dbReference type="Proteomes" id="UP001366166"/>
    </source>
</evidence>
<accession>A0AAU9EYG9</accession>
<gene>
    <name evidence="1" type="ORF">FAK_25070</name>
</gene>
<dbReference type="EMBL" id="AP028679">
    <property type="protein sequence ID" value="BEQ15441.1"/>
    <property type="molecule type" value="Genomic_DNA"/>
</dbReference>
<proteinExistence type="predicted"/>
<protein>
    <submittedName>
        <fullName evidence="1">Uncharacterized protein</fullName>
    </submittedName>
</protein>
<name>A0AAU9EYG9_9BACT</name>
<organism evidence="1 2">
    <name type="scientific">Desulfoferula mesophila</name>
    <dbReference type="NCBI Taxonomy" id="3058419"/>
    <lineage>
        <taxon>Bacteria</taxon>
        <taxon>Pseudomonadati</taxon>
        <taxon>Thermodesulfobacteriota</taxon>
        <taxon>Desulfarculia</taxon>
        <taxon>Desulfarculales</taxon>
        <taxon>Desulfarculaceae</taxon>
        <taxon>Desulfoferula</taxon>
    </lineage>
</organism>
<evidence type="ECO:0000313" key="1">
    <source>
        <dbReference type="EMBL" id="BEQ15441.1"/>
    </source>
</evidence>
<dbReference type="Proteomes" id="UP001366166">
    <property type="component" value="Chromosome"/>
</dbReference>
<keyword evidence="2" id="KW-1185">Reference proteome</keyword>
<dbReference type="KEGG" id="dmp:FAK_25070"/>
<dbReference type="RefSeq" id="WP_338599843.1">
    <property type="nucleotide sequence ID" value="NZ_AP028679.1"/>
</dbReference>